<feature type="transmembrane region" description="Helical" evidence="6">
    <location>
        <begin position="244"/>
        <end position="260"/>
    </location>
</feature>
<evidence type="ECO:0000256" key="5">
    <source>
        <dbReference type="ARBA" id="ARBA00023136"/>
    </source>
</evidence>
<keyword evidence="9" id="KW-0418">Kinase</keyword>
<name>A0A172YU25_9PSED</name>
<feature type="transmembrane region" description="Helical" evidence="6">
    <location>
        <begin position="280"/>
        <end position="298"/>
    </location>
</feature>
<feature type="transmembrane region" description="Helical" evidence="6">
    <location>
        <begin position="12"/>
        <end position="30"/>
    </location>
</feature>
<evidence type="ECO:0000256" key="4">
    <source>
        <dbReference type="ARBA" id="ARBA00022989"/>
    </source>
</evidence>
<reference evidence="9 10" key="1">
    <citation type="submission" date="2016-05" db="EMBL/GenBank/DDBJ databases">
        <title>Complete genome sequence of Pseudomonas antarctica PAMC 27494.</title>
        <authorList>
            <person name="Lee J."/>
        </authorList>
    </citation>
    <scope>NUCLEOTIDE SEQUENCE [LARGE SCALE GENOMIC DNA]</scope>
    <source>
        <strain evidence="9 10">PAMC 27494</strain>
    </source>
</reference>
<dbReference type="Pfam" id="PF08447">
    <property type="entry name" value="PAS_3"/>
    <property type="match status" value="1"/>
</dbReference>
<evidence type="ECO:0000256" key="2">
    <source>
        <dbReference type="ARBA" id="ARBA00022475"/>
    </source>
</evidence>
<keyword evidence="5 6" id="KW-0472">Membrane</keyword>
<dbReference type="GO" id="GO:0016301">
    <property type="term" value="F:kinase activity"/>
    <property type="evidence" value="ECO:0007669"/>
    <property type="project" value="UniProtKB-KW"/>
</dbReference>
<dbReference type="Gene3D" id="3.30.450.20">
    <property type="entry name" value="PAS domain"/>
    <property type="match status" value="1"/>
</dbReference>
<feature type="transmembrane region" description="Helical" evidence="6">
    <location>
        <begin position="114"/>
        <end position="132"/>
    </location>
</feature>
<feature type="domain" description="MASE1" evidence="7">
    <location>
        <begin position="13"/>
        <end position="300"/>
    </location>
</feature>
<dbReference type="GO" id="GO:0005886">
    <property type="term" value="C:plasma membrane"/>
    <property type="evidence" value="ECO:0007669"/>
    <property type="project" value="UniProtKB-SubCell"/>
</dbReference>
<dbReference type="RefSeq" id="WP_064450243.1">
    <property type="nucleotide sequence ID" value="NZ_CP015600.1"/>
</dbReference>
<evidence type="ECO:0000256" key="1">
    <source>
        <dbReference type="ARBA" id="ARBA00004651"/>
    </source>
</evidence>
<keyword evidence="3 6" id="KW-0812">Transmembrane</keyword>
<protein>
    <submittedName>
        <fullName evidence="9">Histidine kinase</fullName>
    </submittedName>
</protein>
<keyword evidence="2" id="KW-1003">Cell membrane</keyword>
<dbReference type="InterPro" id="IPR007895">
    <property type="entry name" value="MASE1"/>
</dbReference>
<feature type="transmembrane region" description="Helical" evidence="6">
    <location>
        <begin position="36"/>
        <end position="52"/>
    </location>
</feature>
<keyword evidence="9" id="KW-0808">Transferase</keyword>
<dbReference type="EMBL" id="CP015600">
    <property type="protein sequence ID" value="ANF83763.1"/>
    <property type="molecule type" value="Genomic_DNA"/>
</dbReference>
<feature type="transmembrane region" description="Helical" evidence="6">
    <location>
        <begin position="217"/>
        <end position="237"/>
    </location>
</feature>
<organism evidence="9 10">
    <name type="scientific">Pseudomonas antarctica</name>
    <dbReference type="NCBI Taxonomy" id="219572"/>
    <lineage>
        <taxon>Bacteria</taxon>
        <taxon>Pseudomonadati</taxon>
        <taxon>Pseudomonadota</taxon>
        <taxon>Gammaproteobacteria</taxon>
        <taxon>Pseudomonadales</taxon>
        <taxon>Pseudomonadaceae</taxon>
        <taxon>Pseudomonas</taxon>
    </lineage>
</organism>
<evidence type="ECO:0000259" key="7">
    <source>
        <dbReference type="Pfam" id="PF05231"/>
    </source>
</evidence>
<evidence type="ECO:0000313" key="10">
    <source>
        <dbReference type="Proteomes" id="UP000077829"/>
    </source>
</evidence>
<feature type="transmembrane region" description="Helical" evidence="6">
    <location>
        <begin position="190"/>
        <end position="211"/>
    </location>
</feature>
<sequence>MTIPTVLQRSGVLLLWAVTYYVTGVMSLAFEDPVSQMAIIWFPAGISVSAFLSSRRAHWPMLFAVFLVARVLLDEHGWQHLPAAVALSAMALAGSVTIAWLVRRFARRGDELHAILLWLLATVGVCCVLALIRKGWLMLAGEVSPHTFMTNWMSGMSGVFFSTVVVMNVLNSNLRDFPARTRTRLAGGVWLLLLALNTWYVFGASPLWLINRLGSDAGAAAYFILACLPIALTLAVCITWRSPGGSIALLVLGGIVVNFTDQKTGPFYVHGLLEGEPLLLAQSYLSITALLVLVIRLMRQSAQPYDLETGRLAGSGVMYQLHPGTGEILWDDNLETLLDVSAQPLRTVQQVLERVHPEDRDRLKRHWSPETHTRAASLAFRIDKGNGEWLTLYDQSPGALRDAHGQVIVGNWQSGRYS</sequence>
<dbReference type="KEGG" id="panr:A7J50_0314"/>
<accession>A0A172YU25</accession>
<dbReference type="AlphaFoldDB" id="A0A172YU25"/>
<dbReference type="Proteomes" id="UP000077829">
    <property type="component" value="Chromosome"/>
</dbReference>
<evidence type="ECO:0000256" key="3">
    <source>
        <dbReference type="ARBA" id="ARBA00022692"/>
    </source>
</evidence>
<dbReference type="InterPro" id="IPR013655">
    <property type="entry name" value="PAS_fold_3"/>
</dbReference>
<gene>
    <name evidence="9" type="ORF">A7J50_0314</name>
</gene>
<dbReference type="PATRIC" id="fig|219572.3.peg.320"/>
<evidence type="ECO:0000256" key="6">
    <source>
        <dbReference type="SAM" id="Phobius"/>
    </source>
</evidence>
<feature type="transmembrane region" description="Helical" evidence="6">
    <location>
        <begin position="79"/>
        <end position="102"/>
    </location>
</feature>
<keyword evidence="4 6" id="KW-1133">Transmembrane helix</keyword>
<evidence type="ECO:0000259" key="8">
    <source>
        <dbReference type="Pfam" id="PF08447"/>
    </source>
</evidence>
<dbReference type="Pfam" id="PF05231">
    <property type="entry name" value="MASE1"/>
    <property type="match status" value="1"/>
</dbReference>
<feature type="domain" description="PAS fold-3" evidence="8">
    <location>
        <begin position="328"/>
        <end position="408"/>
    </location>
</feature>
<proteinExistence type="predicted"/>
<comment type="subcellular location">
    <subcellularLocation>
        <location evidence="1">Cell membrane</location>
        <topology evidence="1">Multi-pass membrane protein</topology>
    </subcellularLocation>
</comment>
<evidence type="ECO:0000313" key="9">
    <source>
        <dbReference type="EMBL" id="ANF83763.1"/>
    </source>
</evidence>
<feature type="transmembrane region" description="Helical" evidence="6">
    <location>
        <begin position="152"/>
        <end position="170"/>
    </location>
</feature>
<feature type="transmembrane region" description="Helical" evidence="6">
    <location>
        <begin position="57"/>
        <end position="73"/>
    </location>
</feature>
<dbReference type="STRING" id="219572.A7J50_0314"/>